<organism evidence="1 2">
    <name type="scientific">Amycolatopsis carbonis</name>
    <dbReference type="NCBI Taxonomy" id="715471"/>
    <lineage>
        <taxon>Bacteria</taxon>
        <taxon>Bacillati</taxon>
        <taxon>Actinomycetota</taxon>
        <taxon>Actinomycetes</taxon>
        <taxon>Pseudonocardiales</taxon>
        <taxon>Pseudonocardiaceae</taxon>
        <taxon>Amycolatopsis</taxon>
    </lineage>
</organism>
<dbReference type="AlphaFoldDB" id="A0A9Y2IHD2"/>
<evidence type="ECO:0000313" key="2">
    <source>
        <dbReference type="Proteomes" id="UP001236014"/>
    </source>
</evidence>
<evidence type="ECO:0000313" key="1">
    <source>
        <dbReference type="EMBL" id="WIX78618.1"/>
    </source>
</evidence>
<dbReference type="RefSeq" id="WP_285969329.1">
    <property type="nucleotide sequence ID" value="NZ_CP127294.1"/>
</dbReference>
<reference evidence="1 2" key="1">
    <citation type="submission" date="2023-06" db="EMBL/GenBank/DDBJ databases">
        <authorList>
            <person name="Oyuntsetseg B."/>
            <person name="Kim S.B."/>
        </authorList>
    </citation>
    <scope>NUCLEOTIDE SEQUENCE [LARGE SCALE GENOMIC DNA]</scope>
    <source>
        <strain evidence="1 2">2-15</strain>
    </source>
</reference>
<sequence length="141" mass="14809">MSLLGRLRDLARKRESPGLTPDAPGLVIVAEAFDPAVADSAVLANSPGWVASAPAVFVHHLSLPPDRVAEAAAILAQDGWELREQGPDGDRVLVHALRVQVLDALHCAQERSRMAGLAQRLGGDALGWDARQPGESPTASA</sequence>
<keyword evidence="2" id="KW-1185">Reference proteome</keyword>
<accession>A0A9Y2IHD2</accession>
<dbReference type="KEGG" id="acab:QRX50_45990"/>
<protein>
    <submittedName>
        <fullName evidence="1">Uncharacterized protein</fullName>
    </submittedName>
</protein>
<gene>
    <name evidence="1" type="ORF">QRX50_45990</name>
</gene>
<name>A0A9Y2IHD2_9PSEU</name>
<dbReference type="Proteomes" id="UP001236014">
    <property type="component" value="Chromosome"/>
</dbReference>
<proteinExistence type="predicted"/>
<dbReference type="EMBL" id="CP127294">
    <property type="protein sequence ID" value="WIX78618.1"/>
    <property type="molecule type" value="Genomic_DNA"/>
</dbReference>